<keyword evidence="2 5" id="KW-0808">Transferase</keyword>
<proteinExistence type="inferred from homology"/>
<accession>A0A451AAH6</accession>
<dbReference type="InterPro" id="IPR055066">
    <property type="entry name" value="AASDHPPT_N"/>
</dbReference>
<protein>
    <submittedName>
        <fullName evidence="5">Phosphopantetheine--protein transferase domain-containing protein</fullName>
    </submittedName>
</protein>
<dbReference type="GO" id="GO:0008897">
    <property type="term" value="F:holo-[acyl-carrier-protein] synthase activity"/>
    <property type="evidence" value="ECO:0007669"/>
    <property type="project" value="InterPro"/>
</dbReference>
<reference evidence="5" key="1">
    <citation type="submission" date="2019-02" db="EMBL/GenBank/DDBJ databases">
        <authorList>
            <person name="Gruber-Vodicka R. H."/>
            <person name="Seah K. B. B."/>
        </authorList>
    </citation>
    <scope>NUCLEOTIDE SEQUENCE</scope>
    <source>
        <strain evidence="5">BECK_BZ126</strain>
    </source>
</reference>
<dbReference type="Pfam" id="PF22624">
    <property type="entry name" value="AASDHPPT_N"/>
    <property type="match status" value="1"/>
</dbReference>
<dbReference type="EMBL" id="CAADFW010000084">
    <property type="protein sequence ID" value="VFK63030.1"/>
    <property type="molecule type" value="Genomic_DNA"/>
</dbReference>
<evidence type="ECO:0000259" key="4">
    <source>
        <dbReference type="Pfam" id="PF22624"/>
    </source>
</evidence>
<gene>
    <name evidence="5" type="ORF">BECKTC1821F_GA0114240_10846</name>
</gene>
<evidence type="ECO:0000256" key="2">
    <source>
        <dbReference type="ARBA" id="ARBA00022679"/>
    </source>
</evidence>
<dbReference type="SUPFAM" id="SSF56214">
    <property type="entry name" value="4'-phosphopantetheinyl transferase"/>
    <property type="match status" value="2"/>
</dbReference>
<name>A0A451AAH6_9GAMM</name>
<comment type="similarity">
    <text evidence="1">Belongs to the P-Pant transferase superfamily. Gsp/Sfp/HetI/AcpT family.</text>
</comment>
<feature type="domain" description="4'-phosphopantetheinyl transferase N-terminal" evidence="4">
    <location>
        <begin position="66"/>
        <end position="161"/>
    </location>
</feature>
<dbReference type="InterPro" id="IPR050559">
    <property type="entry name" value="P-Pant_transferase_sf"/>
</dbReference>
<dbReference type="GO" id="GO:0000287">
    <property type="term" value="F:magnesium ion binding"/>
    <property type="evidence" value="ECO:0007669"/>
    <property type="project" value="InterPro"/>
</dbReference>
<dbReference type="InterPro" id="IPR008278">
    <property type="entry name" value="4-PPantetheinyl_Trfase_dom"/>
</dbReference>
<evidence type="ECO:0000256" key="1">
    <source>
        <dbReference type="ARBA" id="ARBA00010990"/>
    </source>
</evidence>
<sequence>MGCGGAGIQGDSLILGSVIMGFSSKPITVSEPFRDGPRADLALSGDEIHVWRASLDLPDIPMEVLRETLDKDELQRAERFRFPEQRRRFIVARGILRMLLARYLRKPAVRITFEYNRYGKPFLREEESNLHAGVSPDSARTFPGRDNVVQFNLSHSEGMVLYAFSLDRRVGIDIEWVRRKISDTDRIVARFFSPREAKILLGVPEHCKKDAFFGCWTRKEAYIKARGKGLSIPLDRFEVIPTSGEMMYSGGSANSPGRTESIGCHDGMGRRRVDEAVGSHPLLFGCRAESRHGGCDAWRLVRPVTLTAHDGSRQATWGIRTFDVGNDYMAAVAVEGEGWLMKRWQWRGI</sequence>
<dbReference type="Gene3D" id="3.90.470.20">
    <property type="entry name" value="4'-phosphopantetheinyl transferase domain"/>
    <property type="match status" value="1"/>
</dbReference>
<dbReference type="PANTHER" id="PTHR12215">
    <property type="entry name" value="PHOSPHOPANTETHEINE TRANSFERASE"/>
    <property type="match status" value="1"/>
</dbReference>
<organism evidence="5">
    <name type="scientific">Candidatus Kentrum sp. TC</name>
    <dbReference type="NCBI Taxonomy" id="2126339"/>
    <lineage>
        <taxon>Bacteria</taxon>
        <taxon>Pseudomonadati</taxon>
        <taxon>Pseudomonadota</taxon>
        <taxon>Gammaproteobacteria</taxon>
        <taxon>Candidatus Kentrum</taxon>
    </lineage>
</organism>
<evidence type="ECO:0000313" key="5">
    <source>
        <dbReference type="EMBL" id="VFK63030.1"/>
    </source>
</evidence>
<dbReference type="GO" id="GO:0019878">
    <property type="term" value="P:lysine biosynthetic process via aminoadipic acid"/>
    <property type="evidence" value="ECO:0007669"/>
    <property type="project" value="TreeGrafter"/>
</dbReference>
<dbReference type="GO" id="GO:0005829">
    <property type="term" value="C:cytosol"/>
    <property type="evidence" value="ECO:0007669"/>
    <property type="project" value="TreeGrafter"/>
</dbReference>
<feature type="domain" description="4'-phosphopantetheinyl transferase" evidence="3">
    <location>
        <begin position="169"/>
        <end position="244"/>
    </location>
</feature>
<dbReference type="Pfam" id="PF01648">
    <property type="entry name" value="ACPS"/>
    <property type="match status" value="1"/>
</dbReference>
<dbReference type="AlphaFoldDB" id="A0A451AAH6"/>
<dbReference type="InterPro" id="IPR037143">
    <property type="entry name" value="4-PPantetheinyl_Trfase_dom_sf"/>
</dbReference>
<dbReference type="PANTHER" id="PTHR12215:SF10">
    <property type="entry name" value="L-AMINOADIPATE-SEMIALDEHYDE DEHYDROGENASE-PHOSPHOPANTETHEINYL TRANSFERASE"/>
    <property type="match status" value="1"/>
</dbReference>
<evidence type="ECO:0000259" key="3">
    <source>
        <dbReference type="Pfam" id="PF01648"/>
    </source>
</evidence>